<organism evidence="4">
    <name type="scientific">Aureococcus anophagefferens</name>
    <name type="common">Harmful bloom alga</name>
    <dbReference type="NCBI Taxonomy" id="44056"/>
    <lineage>
        <taxon>Eukaryota</taxon>
        <taxon>Sar</taxon>
        <taxon>Stramenopiles</taxon>
        <taxon>Ochrophyta</taxon>
        <taxon>Pelagophyceae</taxon>
        <taxon>Pelagomonadales</taxon>
        <taxon>Pelagomonadaceae</taxon>
        <taxon>Aureococcus</taxon>
    </lineage>
</organism>
<dbReference type="RefSeq" id="XP_009042251.1">
    <property type="nucleotide sequence ID" value="XM_009044003.1"/>
</dbReference>
<dbReference type="InParanoid" id="F0YPB0"/>
<keyword evidence="4" id="KW-1185">Reference proteome</keyword>
<evidence type="ECO:0000313" key="3">
    <source>
        <dbReference type="EMBL" id="EGB03052.1"/>
    </source>
</evidence>
<evidence type="ECO:0000256" key="2">
    <source>
        <dbReference type="SAM" id="MobiDB-lite"/>
    </source>
</evidence>
<feature type="region of interest" description="Disordered" evidence="2">
    <location>
        <begin position="238"/>
        <end position="289"/>
    </location>
</feature>
<dbReference type="Proteomes" id="UP000002729">
    <property type="component" value="Unassembled WGS sequence"/>
</dbReference>
<dbReference type="InterPro" id="IPR011990">
    <property type="entry name" value="TPR-like_helical_dom_sf"/>
</dbReference>
<evidence type="ECO:0000256" key="1">
    <source>
        <dbReference type="ARBA" id="ARBA00038101"/>
    </source>
</evidence>
<gene>
    <name evidence="3" type="ORF">AURANDRAFT_68344</name>
</gene>
<dbReference type="Gene3D" id="1.25.40.10">
    <property type="entry name" value="Tetratricopeptide repeat domain"/>
    <property type="match status" value="1"/>
</dbReference>
<name>F0YPB0_AURAN</name>
<dbReference type="InterPro" id="IPR006597">
    <property type="entry name" value="Sel1-like"/>
</dbReference>
<dbReference type="SUPFAM" id="SSF81901">
    <property type="entry name" value="HCP-like"/>
    <property type="match status" value="2"/>
</dbReference>
<dbReference type="OrthoDB" id="272077at2759"/>
<dbReference type="GeneID" id="20226745"/>
<dbReference type="Pfam" id="PF08238">
    <property type="entry name" value="Sel1"/>
    <property type="match status" value="6"/>
</dbReference>
<dbReference type="AlphaFoldDB" id="F0YPB0"/>
<evidence type="ECO:0000313" key="4">
    <source>
        <dbReference type="Proteomes" id="UP000002729"/>
    </source>
</evidence>
<dbReference type="SMART" id="SM00671">
    <property type="entry name" value="SEL1"/>
    <property type="match status" value="5"/>
</dbReference>
<protein>
    <submittedName>
        <fullName evidence="3">Uncharacterized protein</fullName>
    </submittedName>
</protein>
<dbReference type="InterPro" id="IPR050767">
    <property type="entry name" value="Sel1_AlgK"/>
</dbReference>
<sequence>MREHPSLKRILKNHDFDRDLPDADRLHQVAMLFETGGLGIRKSPKDALRFHKFAAVLGHHRSQGVMGEYYETGTTEQRNPRRARALYRESSRASDSRAQYNLGRVFYHGLLGQRANRRNARLLFEKAAKRREKCAQAALGYMYEKGEGRCRKQPVEWTREGDLKTDYNHAKRYYGMAANQGCERSAFNLGHLFEKGLVITENDVVRYALAKQWYERAEALGYARAEQRIAHIATLDAASPEPTVEEKKKEADSDVDEMMDSDNDGETKNEPGAGRGSEGASILGSLNIR</sequence>
<comment type="similarity">
    <text evidence="1">Belongs to the sel-1 family.</text>
</comment>
<dbReference type="PANTHER" id="PTHR11102">
    <property type="entry name" value="SEL-1-LIKE PROTEIN"/>
    <property type="match status" value="1"/>
</dbReference>
<dbReference type="eggNOG" id="KOG1550">
    <property type="taxonomic scope" value="Eukaryota"/>
</dbReference>
<dbReference type="EMBL" id="GL833209">
    <property type="protein sequence ID" value="EGB03052.1"/>
    <property type="molecule type" value="Genomic_DNA"/>
</dbReference>
<proteinExistence type="inferred from homology"/>
<feature type="compositionally biased region" description="Acidic residues" evidence="2">
    <location>
        <begin position="253"/>
        <end position="264"/>
    </location>
</feature>
<dbReference type="PANTHER" id="PTHR11102:SF160">
    <property type="entry name" value="ERAD-ASSOCIATED E3 UBIQUITIN-PROTEIN LIGASE COMPONENT HRD3"/>
    <property type="match status" value="1"/>
</dbReference>
<accession>F0YPB0</accession>
<reference evidence="3 4" key="1">
    <citation type="journal article" date="2011" name="Proc. Natl. Acad. Sci. U.S.A.">
        <title>Niche of harmful alga Aureococcus anophagefferens revealed through ecogenomics.</title>
        <authorList>
            <person name="Gobler C.J."/>
            <person name="Berry D.L."/>
            <person name="Dyhrman S.T."/>
            <person name="Wilhelm S.W."/>
            <person name="Salamov A."/>
            <person name="Lobanov A.V."/>
            <person name="Zhang Y."/>
            <person name="Collier J.L."/>
            <person name="Wurch L.L."/>
            <person name="Kustka A.B."/>
            <person name="Dill B.D."/>
            <person name="Shah M."/>
            <person name="VerBerkmoes N.C."/>
            <person name="Kuo A."/>
            <person name="Terry A."/>
            <person name="Pangilinan J."/>
            <person name="Lindquist E.A."/>
            <person name="Lucas S."/>
            <person name="Paulsen I.T."/>
            <person name="Hattenrath-Lehmann T.K."/>
            <person name="Talmage S.C."/>
            <person name="Walker E.A."/>
            <person name="Koch F."/>
            <person name="Burson A.M."/>
            <person name="Marcoval M.A."/>
            <person name="Tang Y.Z."/>
            <person name="Lecleir G.R."/>
            <person name="Coyne K.J."/>
            <person name="Berg G.M."/>
            <person name="Bertrand E.M."/>
            <person name="Saito M.A."/>
            <person name="Gladyshev V.N."/>
            <person name="Grigoriev I.V."/>
        </authorList>
    </citation>
    <scope>NUCLEOTIDE SEQUENCE [LARGE SCALE GENOMIC DNA]</scope>
    <source>
        <strain evidence="4">CCMP 1984</strain>
    </source>
</reference>
<dbReference type="KEGG" id="aaf:AURANDRAFT_68344"/>